<evidence type="ECO:0000256" key="1">
    <source>
        <dbReference type="ARBA" id="ARBA00038494"/>
    </source>
</evidence>
<proteinExistence type="inferred from homology"/>
<dbReference type="Pfam" id="PF00535">
    <property type="entry name" value="Glycos_transf_2"/>
    <property type="match status" value="1"/>
</dbReference>
<dbReference type="CDD" id="cd02511">
    <property type="entry name" value="Beta4Glucosyltransferase"/>
    <property type="match status" value="1"/>
</dbReference>
<evidence type="ECO:0000259" key="2">
    <source>
        <dbReference type="Pfam" id="PF00535"/>
    </source>
</evidence>
<keyword evidence="4" id="KW-1185">Reference proteome</keyword>
<dbReference type="OrthoDB" id="9815923at2"/>
<feature type="domain" description="Glycosyltransferase 2-like" evidence="2">
    <location>
        <begin position="10"/>
        <end position="117"/>
    </location>
</feature>
<dbReference type="EMBL" id="PVLF01000012">
    <property type="protein sequence ID" value="PRH82230.1"/>
    <property type="molecule type" value="Genomic_DNA"/>
</dbReference>
<evidence type="ECO:0000313" key="4">
    <source>
        <dbReference type="Proteomes" id="UP000241736"/>
    </source>
</evidence>
<dbReference type="SUPFAM" id="SSF53448">
    <property type="entry name" value="Nucleotide-diphospho-sugar transferases"/>
    <property type="match status" value="1"/>
</dbReference>
<dbReference type="InterPro" id="IPR029044">
    <property type="entry name" value="Nucleotide-diphossugar_trans"/>
</dbReference>
<comment type="similarity">
    <text evidence="1">Belongs to the glycosyltransferase 2 family. WaaE/KdtX subfamily.</text>
</comment>
<organism evidence="3 4">
    <name type="scientific">Arenimonas caeni</name>
    <dbReference type="NCBI Taxonomy" id="2058085"/>
    <lineage>
        <taxon>Bacteria</taxon>
        <taxon>Pseudomonadati</taxon>
        <taxon>Pseudomonadota</taxon>
        <taxon>Gammaproteobacteria</taxon>
        <taxon>Lysobacterales</taxon>
        <taxon>Lysobacteraceae</taxon>
        <taxon>Arenimonas</taxon>
    </lineage>
</organism>
<dbReference type="Proteomes" id="UP000241736">
    <property type="component" value="Unassembled WGS sequence"/>
</dbReference>
<protein>
    <recommendedName>
        <fullName evidence="2">Glycosyltransferase 2-like domain-containing protein</fullName>
    </recommendedName>
</protein>
<dbReference type="RefSeq" id="WP_106990533.1">
    <property type="nucleotide sequence ID" value="NZ_JAVEVW010000081.1"/>
</dbReference>
<dbReference type="AlphaFoldDB" id="A0A2P6M8E5"/>
<name>A0A2P6M8E5_9GAMM</name>
<gene>
    <name evidence="3" type="ORF">C6N40_08210</name>
</gene>
<dbReference type="InterPro" id="IPR001173">
    <property type="entry name" value="Glyco_trans_2-like"/>
</dbReference>
<dbReference type="PANTHER" id="PTHR43630">
    <property type="entry name" value="POLY-BETA-1,6-N-ACETYL-D-GLUCOSAMINE SYNTHASE"/>
    <property type="match status" value="1"/>
</dbReference>
<sequence length="252" mass="28364">MATPLPLTGVVVTRDEAARIARCLRPLLAVCSEVVVLDSGSTDDTVAIARSLGAQVEHQEWLGYASQKNTAISRASQPWVLLLDADEWLEPAAVDALRALFADGAVETADAWRLRRRAHFLGHRMRGGGFAREPLPRLFRRHLRYEIQPVHEQLDTRGQRVATSRIRIEHEIARCPAAHWRKLEQHARLWAEDQAARGRVALPGRGELAALAYVLKHLVLRLGVVDGLPGLRFHWLQARYARLKYALLRELA</sequence>
<dbReference type="Gene3D" id="3.90.550.10">
    <property type="entry name" value="Spore Coat Polysaccharide Biosynthesis Protein SpsA, Chain A"/>
    <property type="match status" value="1"/>
</dbReference>
<dbReference type="PANTHER" id="PTHR43630:SF2">
    <property type="entry name" value="GLYCOSYLTRANSFERASE"/>
    <property type="match status" value="1"/>
</dbReference>
<accession>A0A2P6M8E5</accession>
<evidence type="ECO:0000313" key="3">
    <source>
        <dbReference type="EMBL" id="PRH82230.1"/>
    </source>
</evidence>
<comment type="caution">
    <text evidence="3">The sequence shown here is derived from an EMBL/GenBank/DDBJ whole genome shotgun (WGS) entry which is preliminary data.</text>
</comment>
<reference evidence="3 4" key="1">
    <citation type="submission" date="2018-03" db="EMBL/GenBank/DDBJ databases">
        <title>Arenimonas caeni sp. nov., isolated from activated sludge.</title>
        <authorList>
            <person name="Liu H."/>
        </authorList>
    </citation>
    <scope>NUCLEOTIDE SEQUENCE [LARGE SCALE GENOMIC DNA]</scope>
    <source>
        <strain evidence="4">z29</strain>
    </source>
</reference>